<evidence type="ECO:0000256" key="3">
    <source>
        <dbReference type="ARBA" id="ARBA00022729"/>
    </source>
</evidence>
<dbReference type="InterPro" id="IPR042269">
    <property type="entry name" value="Ser_carbopepase_S28_SKS"/>
</dbReference>
<feature type="non-terminal residue" evidence="6">
    <location>
        <position position="1"/>
    </location>
</feature>
<dbReference type="InterPro" id="IPR029058">
    <property type="entry name" value="AB_hydrolase_fold"/>
</dbReference>
<dbReference type="GO" id="GO:0008239">
    <property type="term" value="F:dipeptidyl-peptidase activity"/>
    <property type="evidence" value="ECO:0007669"/>
    <property type="project" value="TreeGrafter"/>
</dbReference>
<keyword evidence="4" id="KW-0378">Hydrolase</keyword>
<comment type="caution">
    <text evidence="6">The sequence shown here is derived from an EMBL/GenBank/DDBJ whole genome shotgun (WGS) entry which is preliminary data.</text>
</comment>
<keyword evidence="5" id="KW-0325">Glycoprotein</keyword>
<evidence type="ECO:0000256" key="2">
    <source>
        <dbReference type="ARBA" id="ARBA00022670"/>
    </source>
</evidence>
<dbReference type="GO" id="GO:0006508">
    <property type="term" value="P:proteolysis"/>
    <property type="evidence" value="ECO:0007669"/>
    <property type="project" value="UniProtKB-KW"/>
</dbReference>
<evidence type="ECO:0000313" key="7">
    <source>
        <dbReference type="Proteomes" id="UP000285301"/>
    </source>
</evidence>
<dbReference type="Gene3D" id="3.40.50.1820">
    <property type="entry name" value="alpha/beta hydrolase"/>
    <property type="match status" value="1"/>
</dbReference>
<evidence type="ECO:0000313" key="6">
    <source>
        <dbReference type="EMBL" id="RWS03270.1"/>
    </source>
</evidence>
<dbReference type="PANTHER" id="PTHR11010:SF117">
    <property type="entry name" value="SERINE PROTEASE 16"/>
    <property type="match status" value="1"/>
</dbReference>
<name>A0A3S3NIF3_9ACAR</name>
<dbReference type="PANTHER" id="PTHR11010">
    <property type="entry name" value="PROTEASE S28 PRO-X CARBOXYPEPTIDASE-RELATED"/>
    <property type="match status" value="1"/>
</dbReference>
<dbReference type="OrthoDB" id="1735038at2759"/>
<comment type="similarity">
    <text evidence="1">Belongs to the peptidase S28 family.</text>
</comment>
<dbReference type="Gene3D" id="1.20.120.980">
    <property type="entry name" value="Serine carboxypeptidase S28, SKS domain"/>
    <property type="match status" value="1"/>
</dbReference>
<reference evidence="6 7" key="1">
    <citation type="journal article" date="2018" name="Gigascience">
        <title>Genomes of trombidid mites reveal novel predicted allergens and laterally-transferred genes associated with secondary metabolism.</title>
        <authorList>
            <person name="Dong X."/>
            <person name="Chaisiri K."/>
            <person name="Xia D."/>
            <person name="Armstrong S.D."/>
            <person name="Fang Y."/>
            <person name="Donnelly M.J."/>
            <person name="Kadowaki T."/>
            <person name="McGarry J.W."/>
            <person name="Darby A.C."/>
            <person name="Makepeace B.L."/>
        </authorList>
    </citation>
    <scope>NUCLEOTIDE SEQUENCE [LARGE SCALE GENOMIC DNA]</scope>
    <source>
        <strain evidence="6">UoL-WK</strain>
    </source>
</reference>
<dbReference type="FunFam" id="1.20.120.980:FF:000003">
    <property type="entry name" value="Serine protease 16"/>
    <property type="match status" value="1"/>
</dbReference>
<dbReference type="Proteomes" id="UP000285301">
    <property type="component" value="Unassembled WGS sequence"/>
</dbReference>
<sequence length="431" mass="49406">RYFVDETFFKEGAPVFLHIGGEGRNDGQGIERGQLAEHYAPRFNALLLSLEHRFYGESRPTKNLSVLNLKYLSSQQALADISAFIKHYKEIIDPRTKSSKWIVFGCSYAGSLAAWMRLKYPKQVIGAVSSSGPVQAELNFKQYLDVISKAIGPDCASNVRKATKQLYLLIKDKNQWTRIKNKLHLCENFDGNNPKDVSTLFLLLVENFEDIVQYNMNNRNIRKTPLAKISTKTICEMMANESLGTEFDRYAAVNELVLETNKKQCLQFTYENMTKLLREINYDRVVVVNSVLGDRRWFYQTCNEFGFFQSTDSQNQPFGHFFPIEYFLDICPEIFGKKFDAEFVKKNVKFTNDYYGGKKINVSNVIFVQGSADPWHVLGVTNYTFSTSKAILIDGASHCSDTHSDSINDTPQLRAARKEISDYISFILEYF</sequence>
<dbReference type="GO" id="GO:0070008">
    <property type="term" value="F:serine-type exopeptidase activity"/>
    <property type="evidence" value="ECO:0007669"/>
    <property type="project" value="InterPro"/>
</dbReference>
<accession>A0A3S3NIF3</accession>
<keyword evidence="2 6" id="KW-0645">Protease</keyword>
<proteinExistence type="inferred from homology"/>
<keyword evidence="3" id="KW-0732">Signal</keyword>
<dbReference type="InterPro" id="IPR008758">
    <property type="entry name" value="Peptidase_S28"/>
</dbReference>
<gene>
    <name evidence="6" type="ORF">B4U79_10537</name>
</gene>
<evidence type="ECO:0000256" key="4">
    <source>
        <dbReference type="ARBA" id="ARBA00022801"/>
    </source>
</evidence>
<keyword evidence="7" id="KW-1185">Reference proteome</keyword>
<organism evidence="6 7">
    <name type="scientific">Dinothrombium tinctorium</name>
    <dbReference type="NCBI Taxonomy" id="1965070"/>
    <lineage>
        <taxon>Eukaryota</taxon>
        <taxon>Metazoa</taxon>
        <taxon>Ecdysozoa</taxon>
        <taxon>Arthropoda</taxon>
        <taxon>Chelicerata</taxon>
        <taxon>Arachnida</taxon>
        <taxon>Acari</taxon>
        <taxon>Acariformes</taxon>
        <taxon>Trombidiformes</taxon>
        <taxon>Prostigmata</taxon>
        <taxon>Anystina</taxon>
        <taxon>Parasitengona</taxon>
        <taxon>Trombidioidea</taxon>
        <taxon>Trombidiidae</taxon>
        <taxon>Dinothrombium</taxon>
    </lineage>
</organism>
<dbReference type="AlphaFoldDB" id="A0A3S3NIF3"/>
<dbReference type="Pfam" id="PF05577">
    <property type="entry name" value="Peptidase_S28"/>
    <property type="match status" value="1"/>
</dbReference>
<protein>
    <submittedName>
        <fullName evidence="6">Putative serine protease K12H4.7-like protein</fullName>
    </submittedName>
</protein>
<evidence type="ECO:0000256" key="1">
    <source>
        <dbReference type="ARBA" id="ARBA00011079"/>
    </source>
</evidence>
<dbReference type="SUPFAM" id="SSF53474">
    <property type="entry name" value="alpha/beta-Hydrolases"/>
    <property type="match status" value="1"/>
</dbReference>
<evidence type="ECO:0000256" key="5">
    <source>
        <dbReference type="ARBA" id="ARBA00023180"/>
    </source>
</evidence>
<dbReference type="EMBL" id="NCKU01006666">
    <property type="protein sequence ID" value="RWS03270.1"/>
    <property type="molecule type" value="Genomic_DNA"/>
</dbReference>